<dbReference type="PANTHER" id="PTHR46763:SF1">
    <property type="entry name" value="DYNEIN REGULATORY COMPLEX PROTEIN 8"/>
    <property type="match status" value="1"/>
</dbReference>
<dbReference type="PANTHER" id="PTHR46763">
    <property type="entry name" value="DYNEIN REGULATORY COMPLEX PROTEIN 8"/>
    <property type="match status" value="1"/>
</dbReference>
<dbReference type="SUPFAM" id="SSF47473">
    <property type="entry name" value="EF-hand"/>
    <property type="match status" value="1"/>
</dbReference>
<dbReference type="InterPro" id="IPR011992">
    <property type="entry name" value="EF-hand-dom_pair"/>
</dbReference>
<evidence type="ECO:0000313" key="3">
    <source>
        <dbReference type="EMBL" id="KAF5918137.1"/>
    </source>
</evidence>
<name>A0A7J7ER00_DICBM</name>
<feature type="domain" description="EF-hand" evidence="2">
    <location>
        <begin position="79"/>
        <end position="114"/>
    </location>
</feature>
<dbReference type="AlphaFoldDB" id="A0A7J7ER00"/>
<gene>
    <name evidence="3" type="ORF">HPG69_018478</name>
</gene>
<dbReference type="GO" id="GO:0005509">
    <property type="term" value="F:calcium ion binding"/>
    <property type="evidence" value="ECO:0007669"/>
    <property type="project" value="InterPro"/>
</dbReference>
<dbReference type="GO" id="GO:0097228">
    <property type="term" value="C:sperm principal piece"/>
    <property type="evidence" value="ECO:0007669"/>
    <property type="project" value="TreeGrafter"/>
</dbReference>
<dbReference type="PROSITE" id="PS50222">
    <property type="entry name" value="EF_HAND_2"/>
    <property type="match status" value="1"/>
</dbReference>
<protein>
    <recommendedName>
        <fullName evidence="2">EF-hand domain-containing protein</fullName>
    </recommendedName>
</protein>
<accession>A0A7J7ER00</accession>
<dbReference type="EMBL" id="JACDTQ010002492">
    <property type="protein sequence ID" value="KAF5918137.1"/>
    <property type="molecule type" value="Genomic_DNA"/>
</dbReference>
<comment type="caution">
    <text evidence="3">The sequence shown here is derived from an EMBL/GenBank/DDBJ whole genome shotgun (WGS) entry which is preliminary data.</text>
</comment>
<keyword evidence="1" id="KW-0677">Repeat</keyword>
<dbReference type="Proteomes" id="UP000551758">
    <property type="component" value="Unassembled WGS sequence"/>
</dbReference>
<sequence>MILLLLGKLIVTHFVPLFTTLYIVEIGTIIRSLGCCPSEGELQDLIAEVEEEEPTGYIRFEKFLPVMTKVLLERRYRPIPEDTLLRAFEVLDPAKRGFLSKEELIKYMTEEGESDLLLILCQ</sequence>
<organism evidence="3 4">
    <name type="scientific">Diceros bicornis minor</name>
    <name type="common">South-central black rhinoceros</name>
    <dbReference type="NCBI Taxonomy" id="77932"/>
    <lineage>
        <taxon>Eukaryota</taxon>
        <taxon>Metazoa</taxon>
        <taxon>Chordata</taxon>
        <taxon>Craniata</taxon>
        <taxon>Vertebrata</taxon>
        <taxon>Euteleostomi</taxon>
        <taxon>Mammalia</taxon>
        <taxon>Eutheria</taxon>
        <taxon>Laurasiatheria</taxon>
        <taxon>Perissodactyla</taxon>
        <taxon>Rhinocerotidae</taxon>
        <taxon>Diceros</taxon>
    </lineage>
</organism>
<reference evidence="3 4" key="1">
    <citation type="journal article" date="2020" name="Mol. Biol. Evol.">
        <title>Interspecific Gene Flow and the Evolution of Specialization in Black and White Rhinoceros.</title>
        <authorList>
            <person name="Moodley Y."/>
            <person name="Westbury M.V."/>
            <person name="Russo I.M."/>
            <person name="Gopalakrishnan S."/>
            <person name="Rakotoarivelo A."/>
            <person name="Olsen R.A."/>
            <person name="Prost S."/>
            <person name="Tunstall T."/>
            <person name="Ryder O.A."/>
            <person name="Dalen L."/>
            <person name="Bruford M.W."/>
        </authorList>
    </citation>
    <scope>NUCLEOTIDE SEQUENCE [LARGE SCALE GENOMIC DNA]</scope>
    <source>
        <strain evidence="3">SBR-YM</strain>
        <tissue evidence="3">Skin</tissue>
    </source>
</reference>
<dbReference type="Gene3D" id="1.10.238.10">
    <property type="entry name" value="EF-hand"/>
    <property type="match status" value="1"/>
</dbReference>
<evidence type="ECO:0000259" key="2">
    <source>
        <dbReference type="PROSITE" id="PS50222"/>
    </source>
</evidence>
<dbReference type="FunFam" id="1.10.238.10:FF:000178">
    <property type="entry name" value="Calmodulin-2 A"/>
    <property type="match status" value="1"/>
</dbReference>
<proteinExistence type="predicted"/>
<evidence type="ECO:0000256" key="1">
    <source>
        <dbReference type="ARBA" id="ARBA00022737"/>
    </source>
</evidence>
<dbReference type="InterPro" id="IPR002048">
    <property type="entry name" value="EF_hand_dom"/>
</dbReference>
<keyword evidence="4" id="KW-1185">Reference proteome</keyword>
<evidence type="ECO:0000313" key="4">
    <source>
        <dbReference type="Proteomes" id="UP000551758"/>
    </source>
</evidence>